<evidence type="ECO:0000256" key="7">
    <source>
        <dbReference type="ARBA" id="ARBA00013025"/>
    </source>
</evidence>
<dbReference type="RefSeq" id="WP_165875725.1">
    <property type="nucleotide sequence ID" value="NZ_SMAG01000001.1"/>
</dbReference>
<evidence type="ECO:0000256" key="17">
    <source>
        <dbReference type="ARBA" id="ARBA00049161"/>
    </source>
</evidence>
<dbReference type="InterPro" id="IPR001645">
    <property type="entry name" value="Folylpolyglutamate_synth"/>
</dbReference>
<dbReference type="PANTHER" id="PTHR11136">
    <property type="entry name" value="FOLYLPOLYGLUTAMATE SYNTHASE-RELATED"/>
    <property type="match status" value="1"/>
</dbReference>
<dbReference type="Gene3D" id="3.90.190.20">
    <property type="entry name" value="Mur ligase, C-terminal domain"/>
    <property type="match status" value="1"/>
</dbReference>
<evidence type="ECO:0000256" key="6">
    <source>
        <dbReference type="ARBA" id="ARBA00013023"/>
    </source>
</evidence>
<evidence type="ECO:0000313" key="21">
    <source>
        <dbReference type="EMBL" id="TCS96517.1"/>
    </source>
</evidence>
<dbReference type="EC" id="6.3.2.12" evidence="6"/>
<keyword evidence="10" id="KW-0479">Metal-binding</keyword>
<evidence type="ECO:0000256" key="4">
    <source>
        <dbReference type="ARBA" id="ARBA00008276"/>
    </source>
</evidence>
<keyword evidence="14" id="KW-0289">Folate biosynthesis</keyword>
<dbReference type="SUPFAM" id="SSF53623">
    <property type="entry name" value="MurD-like peptide ligases, catalytic domain"/>
    <property type="match status" value="1"/>
</dbReference>
<dbReference type="SUPFAM" id="SSF53244">
    <property type="entry name" value="MurD-like peptide ligases, peptide-binding domain"/>
    <property type="match status" value="1"/>
</dbReference>
<evidence type="ECO:0000256" key="1">
    <source>
        <dbReference type="ARBA" id="ARBA00001946"/>
    </source>
</evidence>
<comment type="pathway">
    <text evidence="2">Cofactor biosynthesis; tetrahydrofolate biosynthesis; 7,8-dihydrofolate from 2-amino-4-hydroxy-6-hydroxymethyl-7,8-dihydropteridine diphosphate and 4-aminobenzoate: step 2/2.</text>
</comment>
<dbReference type="FunFam" id="3.40.1190.10:FF:000004">
    <property type="entry name" value="Dihydrofolate synthase/folylpolyglutamate synthase"/>
    <property type="match status" value="1"/>
</dbReference>
<comment type="cofactor">
    <cofactor evidence="1">
        <name>Mg(2+)</name>
        <dbReference type="ChEBI" id="CHEBI:18420"/>
    </cofactor>
</comment>
<comment type="pathway">
    <text evidence="3">Cofactor biosynthesis; tetrahydrofolylpolyglutamate biosynthesis.</text>
</comment>
<dbReference type="Gene3D" id="3.40.1190.10">
    <property type="entry name" value="Mur-like, catalytic domain"/>
    <property type="match status" value="1"/>
</dbReference>
<dbReference type="InterPro" id="IPR036615">
    <property type="entry name" value="Mur_ligase_C_dom_sf"/>
</dbReference>
<accession>A0A4V2UVN7</accession>
<evidence type="ECO:0000256" key="16">
    <source>
        <dbReference type="ARBA" id="ARBA00047493"/>
    </source>
</evidence>
<dbReference type="GO" id="GO:0005524">
    <property type="term" value="F:ATP binding"/>
    <property type="evidence" value="ECO:0007669"/>
    <property type="project" value="UniProtKB-KW"/>
</dbReference>
<dbReference type="Proteomes" id="UP000294937">
    <property type="component" value="Unassembled WGS sequence"/>
</dbReference>
<dbReference type="Pfam" id="PF02875">
    <property type="entry name" value="Mur_ligase_C"/>
    <property type="match status" value="1"/>
</dbReference>
<dbReference type="InterPro" id="IPR036565">
    <property type="entry name" value="Mur-like_cat_sf"/>
</dbReference>
<dbReference type="AlphaFoldDB" id="A0A4V2UVN7"/>
<evidence type="ECO:0000256" key="18">
    <source>
        <dbReference type="PIRNR" id="PIRNR001563"/>
    </source>
</evidence>
<dbReference type="InterPro" id="IPR013221">
    <property type="entry name" value="Mur_ligase_cen"/>
</dbReference>
<dbReference type="InterPro" id="IPR018109">
    <property type="entry name" value="Folylpolyglutamate_synth_CS"/>
</dbReference>
<dbReference type="PANTHER" id="PTHR11136:SF0">
    <property type="entry name" value="DIHYDROFOLATE SYNTHETASE-RELATED"/>
    <property type="match status" value="1"/>
</dbReference>
<keyword evidence="9 18" id="KW-0436">Ligase</keyword>
<proteinExistence type="inferred from homology"/>
<reference evidence="21 22" key="1">
    <citation type="submission" date="2019-03" db="EMBL/GenBank/DDBJ databases">
        <title>Genomic Encyclopedia of Type Strains, Phase IV (KMG-IV): sequencing the most valuable type-strain genomes for metagenomic binning, comparative biology and taxonomic classification.</title>
        <authorList>
            <person name="Goeker M."/>
        </authorList>
    </citation>
    <scope>NUCLEOTIDE SEQUENCE [LARGE SCALE GENOMIC DNA]</scope>
    <source>
        <strain evidence="21 22">DSM 45707</strain>
    </source>
</reference>
<feature type="domain" description="Mur ligase C-terminal" evidence="19">
    <location>
        <begin position="306"/>
        <end position="427"/>
    </location>
</feature>
<dbReference type="GO" id="GO:0005737">
    <property type="term" value="C:cytoplasm"/>
    <property type="evidence" value="ECO:0007669"/>
    <property type="project" value="TreeGrafter"/>
</dbReference>
<dbReference type="InterPro" id="IPR004101">
    <property type="entry name" value="Mur_ligase_C"/>
</dbReference>
<dbReference type="GO" id="GO:0046872">
    <property type="term" value="F:metal ion binding"/>
    <property type="evidence" value="ECO:0007669"/>
    <property type="project" value="UniProtKB-KW"/>
</dbReference>
<evidence type="ECO:0000256" key="11">
    <source>
        <dbReference type="ARBA" id="ARBA00022741"/>
    </source>
</evidence>
<organism evidence="21 22">
    <name type="scientific">Hazenella coriacea</name>
    <dbReference type="NCBI Taxonomy" id="1179467"/>
    <lineage>
        <taxon>Bacteria</taxon>
        <taxon>Bacillati</taxon>
        <taxon>Bacillota</taxon>
        <taxon>Bacilli</taxon>
        <taxon>Bacillales</taxon>
        <taxon>Thermoactinomycetaceae</taxon>
        <taxon>Hazenella</taxon>
    </lineage>
</organism>
<evidence type="ECO:0000259" key="20">
    <source>
        <dbReference type="Pfam" id="PF08245"/>
    </source>
</evidence>
<evidence type="ECO:0000259" key="19">
    <source>
        <dbReference type="Pfam" id="PF02875"/>
    </source>
</evidence>
<dbReference type="GO" id="GO:0004326">
    <property type="term" value="F:tetrahydrofolylpolyglutamate synthase activity"/>
    <property type="evidence" value="ECO:0007669"/>
    <property type="project" value="UniProtKB-EC"/>
</dbReference>
<comment type="catalytic activity">
    <reaction evidence="16">
        <text>(6S)-5,6,7,8-tetrahydrofolyl-(gamma-L-Glu)(n) + L-glutamate + ATP = (6S)-5,6,7,8-tetrahydrofolyl-(gamma-L-Glu)(n+1) + ADP + phosphate + H(+)</text>
        <dbReference type="Rhea" id="RHEA:10580"/>
        <dbReference type="Rhea" id="RHEA-COMP:14738"/>
        <dbReference type="Rhea" id="RHEA-COMP:14740"/>
        <dbReference type="ChEBI" id="CHEBI:15378"/>
        <dbReference type="ChEBI" id="CHEBI:29985"/>
        <dbReference type="ChEBI" id="CHEBI:30616"/>
        <dbReference type="ChEBI" id="CHEBI:43474"/>
        <dbReference type="ChEBI" id="CHEBI:141005"/>
        <dbReference type="ChEBI" id="CHEBI:456216"/>
        <dbReference type="EC" id="6.3.2.17"/>
    </reaction>
</comment>
<feature type="domain" description="Mur ligase central" evidence="20">
    <location>
        <begin position="51"/>
        <end position="278"/>
    </location>
</feature>
<evidence type="ECO:0000256" key="14">
    <source>
        <dbReference type="ARBA" id="ARBA00022909"/>
    </source>
</evidence>
<evidence type="ECO:0000256" key="8">
    <source>
        <dbReference type="ARBA" id="ARBA00019357"/>
    </source>
</evidence>
<comment type="catalytic activity">
    <reaction evidence="17">
        <text>7,8-dihydropteroate + L-glutamate + ATP = 7,8-dihydrofolate + ADP + phosphate + H(+)</text>
        <dbReference type="Rhea" id="RHEA:23584"/>
        <dbReference type="ChEBI" id="CHEBI:15378"/>
        <dbReference type="ChEBI" id="CHEBI:17839"/>
        <dbReference type="ChEBI" id="CHEBI:29985"/>
        <dbReference type="ChEBI" id="CHEBI:30616"/>
        <dbReference type="ChEBI" id="CHEBI:43474"/>
        <dbReference type="ChEBI" id="CHEBI:57451"/>
        <dbReference type="ChEBI" id="CHEBI:456216"/>
        <dbReference type="EC" id="6.3.2.12"/>
    </reaction>
</comment>
<dbReference type="EMBL" id="SMAG01000001">
    <property type="protein sequence ID" value="TCS96517.1"/>
    <property type="molecule type" value="Genomic_DNA"/>
</dbReference>
<dbReference type="GO" id="GO:0008841">
    <property type="term" value="F:dihydrofolate synthase activity"/>
    <property type="evidence" value="ECO:0007669"/>
    <property type="project" value="UniProtKB-EC"/>
</dbReference>
<keyword evidence="11 18" id="KW-0547">Nucleotide-binding</keyword>
<name>A0A4V2UVN7_9BACL</name>
<dbReference type="PROSITE" id="PS01011">
    <property type="entry name" value="FOLYLPOLYGLU_SYNT_1"/>
    <property type="match status" value="1"/>
</dbReference>
<evidence type="ECO:0000256" key="2">
    <source>
        <dbReference type="ARBA" id="ARBA00004799"/>
    </source>
</evidence>
<dbReference type="Pfam" id="PF08245">
    <property type="entry name" value="Mur_ligase_M"/>
    <property type="match status" value="1"/>
</dbReference>
<comment type="caution">
    <text evidence="21">The sequence shown here is derived from an EMBL/GenBank/DDBJ whole genome shotgun (WGS) entry which is preliminary data.</text>
</comment>
<dbReference type="EC" id="6.3.2.17" evidence="7"/>
<keyword evidence="13" id="KW-0460">Magnesium</keyword>
<dbReference type="GO" id="GO:0046656">
    <property type="term" value="P:folic acid biosynthetic process"/>
    <property type="evidence" value="ECO:0007669"/>
    <property type="project" value="UniProtKB-KW"/>
</dbReference>
<evidence type="ECO:0000256" key="9">
    <source>
        <dbReference type="ARBA" id="ARBA00022598"/>
    </source>
</evidence>
<comment type="subunit">
    <text evidence="5">Monomer.</text>
</comment>
<dbReference type="NCBIfam" id="TIGR01499">
    <property type="entry name" value="folC"/>
    <property type="match status" value="1"/>
</dbReference>
<evidence type="ECO:0000313" key="22">
    <source>
        <dbReference type="Proteomes" id="UP000294937"/>
    </source>
</evidence>
<evidence type="ECO:0000256" key="10">
    <source>
        <dbReference type="ARBA" id="ARBA00022723"/>
    </source>
</evidence>
<keyword evidence="12 18" id="KW-0067">ATP-binding</keyword>
<keyword evidence="22" id="KW-1185">Reference proteome</keyword>
<evidence type="ECO:0000256" key="15">
    <source>
        <dbReference type="ARBA" id="ARBA00030592"/>
    </source>
</evidence>
<evidence type="ECO:0000256" key="13">
    <source>
        <dbReference type="ARBA" id="ARBA00022842"/>
    </source>
</evidence>
<evidence type="ECO:0000256" key="5">
    <source>
        <dbReference type="ARBA" id="ARBA00011245"/>
    </source>
</evidence>
<protein>
    <recommendedName>
        <fullName evidence="8">Dihydrofolate synthase/folylpolyglutamate synthase</fullName>
        <ecNumber evidence="6">6.3.2.12</ecNumber>
        <ecNumber evidence="7">6.3.2.17</ecNumber>
    </recommendedName>
    <alternativeName>
        <fullName evidence="15">Tetrahydrofolylpolyglutamate synthase</fullName>
    </alternativeName>
</protein>
<comment type="similarity">
    <text evidence="4 18">Belongs to the folylpolyglutamate synthase family.</text>
</comment>
<gene>
    <name evidence="21" type="ORF">EDD58_101150</name>
</gene>
<evidence type="ECO:0000256" key="3">
    <source>
        <dbReference type="ARBA" id="ARBA00005150"/>
    </source>
</evidence>
<dbReference type="PIRSF" id="PIRSF001563">
    <property type="entry name" value="Folylpolyglu_synth"/>
    <property type="match status" value="1"/>
</dbReference>
<evidence type="ECO:0000256" key="12">
    <source>
        <dbReference type="ARBA" id="ARBA00022840"/>
    </source>
</evidence>
<sequence length="444" mass="50330">MCQTEKFSKAEEVFHWMDEYCTQAIQPGLQRMEWMLDRLNHPERRCKFIHIAGTNGKGSTAAMVSSVLREAGYPTGLFISPYITKWNERIQFDGEAISESSFVHWANVLRPLVEEMKKTEQGAPSPFEFWTLMAICYFALETTPWFIVWETGLGGRFDSTNVVHPLVSVITQIGWDHQEWLGETLSDIAKEKAGIIKPGVPVVCGSGDEEVVQVIRREAETKKSGCYVLNQDFSVELDEVNTTMQRFHFQNIYHSLRGLEIAMMGEHQLRNAATALMTLDILRQGYATVLEPEHIYQGMKKAFWPGRMELVSQHPPIVLDGAHNKDGIQALVSTIKQLYTYDRLLLLTAMMKEKEISSMVVPLAEIADEVITTTVADQPRSLSAEELASEFRKQSSTQVHAISSAREACQWIRERATSRDLCVIAGSLYLVSEVRSLLLDEFQE</sequence>